<protein>
    <recommendedName>
        <fullName evidence="2">Water stress and hypersensitive response domain-containing protein</fullName>
    </recommendedName>
</protein>
<reference evidence="3" key="1">
    <citation type="submission" date="2023-03" db="EMBL/GenBank/DDBJ databases">
        <title>Chromosome-scale reference genome and RAD-based genetic map of yellow starthistle (Centaurea solstitialis) reveal putative structural variation and QTLs associated with invader traits.</title>
        <authorList>
            <person name="Reatini B."/>
            <person name="Cang F.A."/>
            <person name="Jiang Q."/>
            <person name="Mckibben M.T.W."/>
            <person name="Barker M.S."/>
            <person name="Rieseberg L.H."/>
            <person name="Dlugosch K.M."/>
        </authorList>
    </citation>
    <scope>NUCLEOTIDE SEQUENCE</scope>
    <source>
        <strain evidence="3">CAN-66</strain>
        <tissue evidence="3">Leaf</tissue>
    </source>
</reference>
<comment type="similarity">
    <text evidence="1">Belongs to the LEA type 2 family.</text>
</comment>
<organism evidence="3 4">
    <name type="scientific">Centaurea solstitialis</name>
    <name type="common">yellow star-thistle</name>
    <dbReference type="NCBI Taxonomy" id="347529"/>
    <lineage>
        <taxon>Eukaryota</taxon>
        <taxon>Viridiplantae</taxon>
        <taxon>Streptophyta</taxon>
        <taxon>Embryophyta</taxon>
        <taxon>Tracheophyta</taxon>
        <taxon>Spermatophyta</taxon>
        <taxon>Magnoliopsida</taxon>
        <taxon>eudicotyledons</taxon>
        <taxon>Gunneridae</taxon>
        <taxon>Pentapetalae</taxon>
        <taxon>asterids</taxon>
        <taxon>campanulids</taxon>
        <taxon>Asterales</taxon>
        <taxon>Asteraceae</taxon>
        <taxon>Carduoideae</taxon>
        <taxon>Cardueae</taxon>
        <taxon>Centaureinae</taxon>
        <taxon>Centaurea</taxon>
    </lineage>
</organism>
<dbReference type="PANTHER" id="PTHR31459">
    <property type="match status" value="1"/>
</dbReference>
<dbReference type="SUPFAM" id="SSF117070">
    <property type="entry name" value="LEA14-like"/>
    <property type="match status" value="1"/>
</dbReference>
<dbReference type="Proteomes" id="UP001172457">
    <property type="component" value="Chromosome 8"/>
</dbReference>
<dbReference type="Gene3D" id="2.60.40.1820">
    <property type="match status" value="1"/>
</dbReference>
<dbReference type="InterPro" id="IPR004864">
    <property type="entry name" value="LEA_2"/>
</dbReference>
<dbReference type="Pfam" id="PF03168">
    <property type="entry name" value="LEA_2"/>
    <property type="match status" value="1"/>
</dbReference>
<comment type="caution">
    <text evidence="3">The sequence shown here is derived from an EMBL/GenBank/DDBJ whole genome shotgun (WGS) entry which is preliminary data.</text>
</comment>
<dbReference type="AlphaFoldDB" id="A0AA38SNR6"/>
<sequence>MDHFHYKYHASSFNLSKSNIHLVKQAYFFTFSNCYRQTFAKDMAGLLDKAKQFVSDTVASLEKPEATVKNVDLKGVDWSTVTYNAEVNVSNPYSVSVPIGEIRYNLKSSGSVIASGKVPDPGSLNGNCDTLLNVEIKVPHNVLVSLVKDIATDWDLDYELEVILVVDLPLIGDISIPVTSKGEVKLPSLSDYFNKSE</sequence>
<evidence type="ECO:0000313" key="4">
    <source>
        <dbReference type="Proteomes" id="UP001172457"/>
    </source>
</evidence>
<feature type="domain" description="Water stress and hypersensitive response" evidence="2">
    <location>
        <begin position="66"/>
        <end position="183"/>
    </location>
</feature>
<dbReference type="InterPro" id="IPR045043">
    <property type="entry name" value="Lea14-like"/>
</dbReference>
<proteinExistence type="inferred from homology"/>
<dbReference type="InterPro" id="IPR013990">
    <property type="entry name" value="WHy-dom"/>
</dbReference>
<evidence type="ECO:0000313" key="3">
    <source>
        <dbReference type="EMBL" id="KAJ9539251.1"/>
    </source>
</evidence>
<keyword evidence="4" id="KW-1185">Reference proteome</keyword>
<accession>A0AA38SNR6</accession>
<dbReference type="PANTHER" id="PTHR31459:SF23">
    <property type="entry name" value="LATE EMBRYOGENESIS ABUNDANT PROTEIN, LEA_2 SUBGROUP"/>
    <property type="match status" value="1"/>
</dbReference>
<evidence type="ECO:0000259" key="2">
    <source>
        <dbReference type="SMART" id="SM00769"/>
    </source>
</evidence>
<dbReference type="SMART" id="SM00769">
    <property type="entry name" value="WHy"/>
    <property type="match status" value="1"/>
</dbReference>
<evidence type="ECO:0000256" key="1">
    <source>
        <dbReference type="ARBA" id="ARBA00005960"/>
    </source>
</evidence>
<name>A0AA38SNR6_9ASTR</name>
<dbReference type="GO" id="GO:0005829">
    <property type="term" value="C:cytosol"/>
    <property type="evidence" value="ECO:0007669"/>
    <property type="project" value="TreeGrafter"/>
</dbReference>
<dbReference type="EMBL" id="JARYMX010000008">
    <property type="protein sequence ID" value="KAJ9539251.1"/>
    <property type="molecule type" value="Genomic_DNA"/>
</dbReference>
<gene>
    <name evidence="3" type="ORF">OSB04_031984</name>
</gene>
<dbReference type="GO" id="GO:0009269">
    <property type="term" value="P:response to desiccation"/>
    <property type="evidence" value="ECO:0007669"/>
    <property type="project" value="InterPro"/>
</dbReference>